<keyword evidence="2" id="KW-1185">Reference proteome</keyword>
<dbReference type="STRING" id="134849.SAMN05443668_1011229"/>
<protein>
    <submittedName>
        <fullName evidence="1">Uncharacterized protein</fullName>
    </submittedName>
</protein>
<gene>
    <name evidence="1" type="ORF">SAMN05443668_1011229</name>
</gene>
<dbReference type="Proteomes" id="UP000184440">
    <property type="component" value="Unassembled WGS sequence"/>
</dbReference>
<reference evidence="1 2" key="1">
    <citation type="submission" date="2016-11" db="EMBL/GenBank/DDBJ databases">
        <authorList>
            <person name="Jaros S."/>
            <person name="Januszkiewicz K."/>
            <person name="Wedrychowicz H."/>
        </authorList>
    </citation>
    <scope>NUCLEOTIDE SEQUENCE [LARGE SCALE GENOMIC DNA]</scope>
    <source>
        <strain evidence="1 2">DSM 46144</strain>
    </source>
</reference>
<sequence length="85" mass="9553">MAANGNRQDPRSNGASGWHRRYVADDVETARALIAEHVVDPANSRYCGSATHIYPGEWPCYRRSWAELVLRAEARGEIDDLREPA</sequence>
<evidence type="ECO:0000313" key="2">
    <source>
        <dbReference type="Proteomes" id="UP000184440"/>
    </source>
</evidence>
<dbReference type="AlphaFoldDB" id="A0A1M7KR30"/>
<proteinExistence type="predicted"/>
<organism evidence="1 2">
    <name type="scientific">Cryptosporangium aurantiacum</name>
    <dbReference type="NCBI Taxonomy" id="134849"/>
    <lineage>
        <taxon>Bacteria</taxon>
        <taxon>Bacillati</taxon>
        <taxon>Actinomycetota</taxon>
        <taxon>Actinomycetes</taxon>
        <taxon>Cryptosporangiales</taxon>
        <taxon>Cryptosporangiaceae</taxon>
        <taxon>Cryptosporangium</taxon>
    </lineage>
</organism>
<accession>A0A1M7KR30</accession>
<dbReference type="EMBL" id="FRCS01000001">
    <property type="protein sequence ID" value="SHM67894.1"/>
    <property type="molecule type" value="Genomic_DNA"/>
</dbReference>
<evidence type="ECO:0000313" key="1">
    <source>
        <dbReference type="EMBL" id="SHM67894.1"/>
    </source>
</evidence>
<name>A0A1M7KR30_9ACTN</name>